<organism evidence="2 3">
    <name type="scientific">Pacificibacter marinus</name>
    <dbReference type="NCBI Taxonomy" id="658057"/>
    <lineage>
        <taxon>Bacteria</taxon>
        <taxon>Pseudomonadati</taxon>
        <taxon>Pseudomonadota</taxon>
        <taxon>Alphaproteobacteria</taxon>
        <taxon>Rhodobacterales</taxon>
        <taxon>Roseobacteraceae</taxon>
        <taxon>Pacificibacter</taxon>
    </lineage>
</organism>
<feature type="transmembrane region" description="Helical" evidence="1">
    <location>
        <begin position="50"/>
        <end position="69"/>
    </location>
</feature>
<protein>
    <recommendedName>
        <fullName evidence="4">DUF4345 domain-containing protein</fullName>
    </recommendedName>
</protein>
<accession>A0A1Y5SJB9</accession>
<dbReference type="InterPro" id="IPR025597">
    <property type="entry name" value="DUF4345"/>
</dbReference>
<dbReference type="Proteomes" id="UP000193307">
    <property type="component" value="Unassembled WGS sequence"/>
</dbReference>
<dbReference type="EMBL" id="FWFW01000005">
    <property type="protein sequence ID" value="SLN41486.1"/>
    <property type="molecule type" value="Genomic_DNA"/>
</dbReference>
<evidence type="ECO:0000313" key="2">
    <source>
        <dbReference type="EMBL" id="SLN41486.1"/>
    </source>
</evidence>
<feature type="transmembrane region" description="Helical" evidence="1">
    <location>
        <begin position="12"/>
        <end position="30"/>
    </location>
</feature>
<keyword evidence="1" id="KW-0812">Transmembrane</keyword>
<evidence type="ECO:0008006" key="4">
    <source>
        <dbReference type="Google" id="ProtNLM"/>
    </source>
</evidence>
<gene>
    <name evidence="2" type="ORF">PAM7971_01918</name>
</gene>
<dbReference type="AlphaFoldDB" id="A0A1Y5SJB9"/>
<keyword evidence="1" id="KW-0472">Membrane</keyword>
<dbReference type="Pfam" id="PF14248">
    <property type="entry name" value="DUF4345"/>
    <property type="match status" value="1"/>
</dbReference>
<proteinExistence type="predicted"/>
<reference evidence="2 3" key="1">
    <citation type="submission" date="2017-03" db="EMBL/GenBank/DDBJ databases">
        <authorList>
            <person name="Afonso C.L."/>
            <person name="Miller P.J."/>
            <person name="Scott M.A."/>
            <person name="Spackman E."/>
            <person name="Goraichik I."/>
            <person name="Dimitrov K.M."/>
            <person name="Suarez D.L."/>
            <person name="Swayne D.E."/>
        </authorList>
    </citation>
    <scope>NUCLEOTIDE SEQUENCE [LARGE SCALE GENOMIC DNA]</scope>
    <source>
        <strain evidence="2 3">CECT 7971</strain>
    </source>
</reference>
<name>A0A1Y5SJB9_9RHOB</name>
<keyword evidence="3" id="KW-1185">Reference proteome</keyword>
<sequence>MTLTNMTKTTLALAGFIALMIGAAVLFAPVPFYALSGVTLPDDVNLVSDIRAFGGGLLGAGLFVTLSLFRRSLRLPSLIAAATVYAGFGLARLWGITVDGLPEATYLWVLAIELIVAAMCAILVFKSSGSAGP</sequence>
<feature type="transmembrane region" description="Helical" evidence="1">
    <location>
        <begin position="106"/>
        <end position="125"/>
    </location>
</feature>
<evidence type="ECO:0000256" key="1">
    <source>
        <dbReference type="SAM" id="Phobius"/>
    </source>
</evidence>
<evidence type="ECO:0000313" key="3">
    <source>
        <dbReference type="Proteomes" id="UP000193307"/>
    </source>
</evidence>
<keyword evidence="1" id="KW-1133">Transmembrane helix</keyword>
<feature type="transmembrane region" description="Helical" evidence="1">
    <location>
        <begin position="76"/>
        <end position="94"/>
    </location>
</feature>